<gene>
    <name evidence="1" type="ORF">GMARGA_LOCUS21846</name>
</gene>
<proteinExistence type="predicted"/>
<evidence type="ECO:0000313" key="2">
    <source>
        <dbReference type="Proteomes" id="UP000789901"/>
    </source>
</evidence>
<feature type="non-terminal residue" evidence="1">
    <location>
        <position position="154"/>
    </location>
</feature>
<comment type="caution">
    <text evidence="1">The sequence shown here is derived from an EMBL/GenBank/DDBJ whole genome shotgun (WGS) entry which is preliminary data.</text>
</comment>
<keyword evidence="2" id="KW-1185">Reference proteome</keyword>
<evidence type="ECO:0000313" key="1">
    <source>
        <dbReference type="EMBL" id="CAG8794764.1"/>
    </source>
</evidence>
<name>A0ABN7VRJ5_GIGMA</name>
<sequence length="154" mass="17669">MSYVDNGQTFEIKQAHFTINNKLFKIQYRKVNQEKIDDLHLAVLKSLDKGKISCEAYRLLVHINQDLLREGAISSTCQRLNKQMQNLVRLSLTNIKETSVASELTKDQSHITDPNIVNNVVEYTGKVYKKRTFNSNNTTIKLRISEDGKNVGQK</sequence>
<dbReference type="Proteomes" id="UP000789901">
    <property type="component" value="Unassembled WGS sequence"/>
</dbReference>
<reference evidence="1 2" key="1">
    <citation type="submission" date="2021-06" db="EMBL/GenBank/DDBJ databases">
        <authorList>
            <person name="Kallberg Y."/>
            <person name="Tangrot J."/>
            <person name="Rosling A."/>
        </authorList>
    </citation>
    <scope>NUCLEOTIDE SEQUENCE [LARGE SCALE GENOMIC DNA]</scope>
    <source>
        <strain evidence="1 2">120-4 pot B 10/14</strain>
    </source>
</reference>
<organism evidence="1 2">
    <name type="scientific">Gigaspora margarita</name>
    <dbReference type="NCBI Taxonomy" id="4874"/>
    <lineage>
        <taxon>Eukaryota</taxon>
        <taxon>Fungi</taxon>
        <taxon>Fungi incertae sedis</taxon>
        <taxon>Mucoromycota</taxon>
        <taxon>Glomeromycotina</taxon>
        <taxon>Glomeromycetes</taxon>
        <taxon>Diversisporales</taxon>
        <taxon>Gigasporaceae</taxon>
        <taxon>Gigaspora</taxon>
    </lineage>
</organism>
<accession>A0ABN7VRJ5</accession>
<dbReference type="EMBL" id="CAJVQB010020564">
    <property type="protein sequence ID" value="CAG8794764.1"/>
    <property type="molecule type" value="Genomic_DNA"/>
</dbReference>
<protein>
    <submittedName>
        <fullName evidence="1">11874_t:CDS:1</fullName>
    </submittedName>
</protein>